<protein>
    <submittedName>
        <fullName evidence="1">Putative vgr-related protein</fullName>
    </submittedName>
</protein>
<dbReference type="Proteomes" id="UP000008851">
    <property type="component" value="Chromosome"/>
</dbReference>
<proteinExistence type="predicted"/>
<dbReference type="EMBL" id="CP003057">
    <property type="protein sequence ID" value="AEQ96608.1"/>
    <property type="molecule type" value="Genomic_DNA"/>
</dbReference>
<dbReference type="HOGENOM" id="CLU_1019236_0_0_6"/>
<dbReference type="Pfam" id="PF05954">
    <property type="entry name" value="Phage_GPD"/>
    <property type="match status" value="1"/>
</dbReference>
<gene>
    <name evidence="1" type="ORF">XOC_2478</name>
</gene>
<evidence type="ECO:0000313" key="2">
    <source>
        <dbReference type="Proteomes" id="UP000008851"/>
    </source>
</evidence>
<dbReference type="SUPFAM" id="SSF69279">
    <property type="entry name" value="Phage tail proteins"/>
    <property type="match status" value="1"/>
</dbReference>
<dbReference type="Gene3D" id="2.30.110.50">
    <property type="match status" value="1"/>
</dbReference>
<accession>G7TG53</accession>
<dbReference type="eggNOG" id="COG3501">
    <property type="taxonomic scope" value="Bacteria"/>
</dbReference>
<dbReference type="AlphaFoldDB" id="G7TG53"/>
<evidence type="ECO:0000313" key="1">
    <source>
        <dbReference type="EMBL" id="AEQ96608.1"/>
    </source>
</evidence>
<organism evidence="1 2">
    <name type="scientific">Xanthomonas oryzae pv. oryzicola (strain BLS256)</name>
    <dbReference type="NCBI Taxonomy" id="383407"/>
    <lineage>
        <taxon>Bacteria</taxon>
        <taxon>Pseudomonadati</taxon>
        <taxon>Pseudomonadota</taxon>
        <taxon>Gammaproteobacteria</taxon>
        <taxon>Lysobacterales</taxon>
        <taxon>Lysobacteraceae</taxon>
        <taxon>Xanthomonas</taxon>
    </lineage>
</organism>
<name>G7TG53_XANOB</name>
<dbReference type="KEGG" id="xor:XOC_2478"/>
<reference evidence="1 2" key="1">
    <citation type="journal article" date="2011" name="J. Bacteriol.">
        <title>Two new complete genome sequences offer insight into host and tissue specificity of plant pathogenic Xanthomonas spp.</title>
        <authorList>
            <person name="Bogdanove A.J."/>
            <person name="Koebnik R."/>
            <person name="Lu H."/>
            <person name="Furutani A."/>
            <person name="Angiuoli S.V."/>
            <person name="Patil P.B."/>
            <person name="Van Sluys M.A."/>
            <person name="Ryan R.P."/>
            <person name="Meyer D.F."/>
            <person name="Han S.W."/>
            <person name="Aparna G."/>
            <person name="Rajaram M."/>
            <person name="Delcher A.L."/>
            <person name="Phillippy A.M."/>
            <person name="Puiu D."/>
            <person name="Schatz M.C."/>
            <person name="Shumway M."/>
            <person name="Sommer D.D."/>
            <person name="Trapnell C."/>
            <person name="Benahmed F."/>
            <person name="Dimitrov G."/>
            <person name="Madupu R."/>
            <person name="Radune D."/>
            <person name="Sullivan S."/>
            <person name="Jha G."/>
            <person name="Ishihara H."/>
            <person name="Lee S.W."/>
            <person name="Pandey A."/>
            <person name="Sharma V."/>
            <person name="Sriariyanun M."/>
            <person name="Szurek B."/>
            <person name="Vera-Cruz C.M."/>
            <person name="Dorman K.S."/>
            <person name="Ronald P.C."/>
            <person name="Verdier V."/>
            <person name="Dow J.M."/>
            <person name="Sonti R.V."/>
            <person name="Tsuge S."/>
            <person name="Brendel V.P."/>
            <person name="Rabinowicz P.D."/>
            <person name="Leach J.E."/>
            <person name="White F.F."/>
            <person name="Salzberg S.L."/>
        </authorList>
    </citation>
    <scope>NUCLEOTIDE SEQUENCE [LARGE SCALE GENOMIC DNA]</scope>
    <source>
        <strain evidence="1 2">BLS256</strain>
    </source>
</reference>
<sequence length="273" mass="29777">MDLMQCVAISQDGRILELQFAGQNAPRRNLLFPLRLQLTGALSESFTADVTCLSQSSAIELKTLLGQRAGITIRHHDGERNVNGVVTAVRQLGADGGLSSYRLPIQPALALLAYRRTCRIFQQESVPDIVAQIVQEHRASNPPIAASFRLDQQLRQRRPPPKLRTAMRTRKTCRDHRPLVLRQPWFLQRGMPDGSHSSAQAKSCPRASARTPTGWGSADCRSWGVCACWQPSGWLARSADGVPDPAAISPCALACVLGGQLQRSAPSVRSVAS</sequence>